<reference evidence="3 4" key="1">
    <citation type="submission" date="2016-01" db="EMBL/GenBank/DDBJ databases">
        <title>Genome sequence of the yeast Holleya sinecauda.</title>
        <authorList>
            <person name="Dietrich F.S."/>
        </authorList>
    </citation>
    <scope>NUCLEOTIDE SEQUENCE [LARGE SCALE GENOMIC DNA]</scope>
    <source>
        <strain evidence="3 4">ATCC 58844</strain>
    </source>
</reference>
<dbReference type="Proteomes" id="UP000243052">
    <property type="component" value="Chromosome viii"/>
</dbReference>
<keyword evidence="2" id="KW-0812">Transmembrane</keyword>
<dbReference type="AlphaFoldDB" id="A0A109V0K0"/>
<dbReference type="GeneID" id="28725826"/>
<keyword evidence="4" id="KW-1185">Reference proteome</keyword>
<evidence type="ECO:0000313" key="3">
    <source>
        <dbReference type="EMBL" id="AMD22473.1"/>
    </source>
</evidence>
<feature type="transmembrane region" description="Helical" evidence="2">
    <location>
        <begin position="54"/>
        <end position="76"/>
    </location>
</feature>
<feature type="transmembrane region" description="Helical" evidence="2">
    <location>
        <begin position="111"/>
        <end position="134"/>
    </location>
</feature>
<dbReference type="RefSeq" id="XP_017989469.1">
    <property type="nucleotide sequence ID" value="XM_018134259.1"/>
</dbReference>
<name>A0A109V0K0_9SACH</name>
<evidence type="ECO:0000313" key="4">
    <source>
        <dbReference type="Proteomes" id="UP000243052"/>
    </source>
</evidence>
<gene>
    <name evidence="3" type="ORF">AW171_hschr84515</name>
</gene>
<dbReference type="EMBL" id="CP014248">
    <property type="protein sequence ID" value="AMD22473.1"/>
    <property type="molecule type" value="Genomic_DNA"/>
</dbReference>
<sequence>MAIFSSITAIYIRIGFLFTLAYLSVKDVTAVLNHPFVLLLSQAMSLPMLNMNPFGAQLGLISLIFCMLAISDLIPLLEKNKKYFKSLVPFRLMMYFTIAVVSYLYESNLYIHNNAIFVYCFCELWLNFLIVTALKEEESKKGSEEEESNSSDEADSMDQSGVETDEDDDELGHSEERSDSASKRN</sequence>
<evidence type="ECO:0000256" key="1">
    <source>
        <dbReference type="SAM" id="MobiDB-lite"/>
    </source>
</evidence>
<dbReference type="PANTHER" id="PTHR28029">
    <property type="entry name" value="PROTEIN ILM1"/>
    <property type="match status" value="1"/>
</dbReference>
<keyword evidence="2" id="KW-0472">Membrane</keyword>
<feature type="compositionally biased region" description="Basic and acidic residues" evidence="1">
    <location>
        <begin position="171"/>
        <end position="185"/>
    </location>
</feature>
<protein>
    <submittedName>
        <fullName evidence="3">HHL297Cp</fullName>
    </submittedName>
</protein>
<dbReference type="PANTHER" id="PTHR28029:SF1">
    <property type="entry name" value="PROTEIN ILM1"/>
    <property type="match status" value="1"/>
</dbReference>
<evidence type="ECO:0000256" key="2">
    <source>
        <dbReference type="SAM" id="Phobius"/>
    </source>
</evidence>
<feature type="transmembrane region" description="Helical" evidence="2">
    <location>
        <begin position="7"/>
        <end position="25"/>
    </location>
</feature>
<feature type="transmembrane region" description="Helical" evidence="2">
    <location>
        <begin position="88"/>
        <end position="105"/>
    </location>
</feature>
<feature type="region of interest" description="Disordered" evidence="1">
    <location>
        <begin position="137"/>
        <end position="185"/>
    </location>
</feature>
<proteinExistence type="predicted"/>
<dbReference type="OrthoDB" id="5299849at2759"/>
<dbReference type="InterPro" id="IPR018815">
    <property type="entry name" value="Incr_loss_mito_DNA_1"/>
</dbReference>
<keyword evidence="2" id="KW-1133">Transmembrane helix</keyword>
<accession>A0A109V0K0</accession>
<dbReference type="Pfam" id="PF10311">
    <property type="entry name" value="Ilm1"/>
    <property type="match status" value="1"/>
</dbReference>
<organism evidence="3 4">
    <name type="scientific">Eremothecium sinecaudum</name>
    <dbReference type="NCBI Taxonomy" id="45286"/>
    <lineage>
        <taxon>Eukaryota</taxon>
        <taxon>Fungi</taxon>
        <taxon>Dikarya</taxon>
        <taxon>Ascomycota</taxon>
        <taxon>Saccharomycotina</taxon>
        <taxon>Saccharomycetes</taxon>
        <taxon>Saccharomycetales</taxon>
        <taxon>Saccharomycetaceae</taxon>
        <taxon>Eremothecium</taxon>
    </lineage>
</organism>
<feature type="compositionally biased region" description="Acidic residues" evidence="1">
    <location>
        <begin position="144"/>
        <end position="156"/>
    </location>
</feature>